<dbReference type="PANTHER" id="PTHR13767">
    <property type="entry name" value="TRNA-PSEUDOURIDINE SYNTHASE"/>
    <property type="match status" value="1"/>
</dbReference>
<feature type="active site" description="Nucleophile" evidence="5">
    <location>
        <position position="46"/>
    </location>
</feature>
<dbReference type="RefSeq" id="WP_307262055.1">
    <property type="nucleotide sequence ID" value="NZ_JAUSVL010000001.1"/>
</dbReference>
<evidence type="ECO:0000256" key="2">
    <source>
        <dbReference type="ARBA" id="ARBA00005642"/>
    </source>
</evidence>
<accession>A0AAE3VH75</accession>
<dbReference type="GO" id="GO:1990481">
    <property type="term" value="P:mRNA pseudouridine synthesis"/>
    <property type="evidence" value="ECO:0007669"/>
    <property type="project" value="TreeGrafter"/>
</dbReference>
<evidence type="ECO:0000313" key="9">
    <source>
        <dbReference type="Proteomes" id="UP001238163"/>
    </source>
</evidence>
<comment type="catalytic activity">
    <reaction evidence="1 5">
        <text>uridine(55) in tRNA = pseudouridine(55) in tRNA</text>
        <dbReference type="Rhea" id="RHEA:42532"/>
        <dbReference type="Rhea" id="RHEA-COMP:10101"/>
        <dbReference type="Rhea" id="RHEA-COMP:10102"/>
        <dbReference type="ChEBI" id="CHEBI:65314"/>
        <dbReference type="ChEBI" id="CHEBI:65315"/>
        <dbReference type="EC" id="5.4.99.25"/>
    </reaction>
</comment>
<evidence type="ECO:0000313" key="8">
    <source>
        <dbReference type="EMBL" id="MDQ0290489.1"/>
    </source>
</evidence>
<evidence type="ECO:0000259" key="6">
    <source>
        <dbReference type="Pfam" id="PF01509"/>
    </source>
</evidence>
<dbReference type="EMBL" id="JAUSVL010000001">
    <property type="protein sequence ID" value="MDQ0290489.1"/>
    <property type="molecule type" value="Genomic_DNA"/>
</dbReference>
<dbReference type="CDD" id="cd02573">
    <property type="entry name" value="PseudoU_synth_EcTruB"/>
    <property type="match status" value="1"/>
</dbReference>
<dbReference type="PANTHER" id="PTHR13767:SF2">
    <property type="entry name" value="PSEUDOURIDYLATE SYNTHASE TRUB1"/>
    <property type="match status" value="1"/>
</dbReference>
<keyword evidence="9" id="KW-1185">Reference proteome</keyword>
<proteinExistence type="inferred from homology"/>
<dbReference type="InterPro" id="IPR002501">
    <property type="entry name" value="PsdUridine_synth_N"/>
</dbReference>
<evidence type="ECO:0000256" key="3">
    <source>
        <dbReference type="ARBA" id="ARBA00022694"/>
    </source>
</evidence>
<evidence type="ECO:0000256" key="4">
    <source>
        <dbReference type="ARBA" id="ARBA00023235"/>
    </source>
</evidence>
<gene>
    <name evidence="5" type="primary">truB</name>
    <name evidence="8" type="ORF">J3R75_002596</name>
</gene>
<dbReference type="InterPro" id="IPR032819">
    <property type="entry name" value="TruB_C"/>
</dbReference>
<reference evidence="8" key="1">
    <citation type="submission" date="2023-07" db="EMBL/GenBank/DDBJ databases">
        <title>Genomic Encyclopedia of Type Strains, Phase IV (KMG-IV): sequencing the most valuable type-strain genomes for metagenomic binning, comparative biology and taxonomic classification.</title>
        <authorList>
            <person name="Goeker M."/>
        </authorList>
    </citation>
    <scope>NUCLEOTIDE SEQUENCE</scope>
    <source>
        <strain evidence="8">DSM 24202</strain>
    </source>
</reference>
<keyword evidence="3 5" id="KW-0819">tRNA processing</keyword>
<keyword evidence="4 5" id="KW-0413">Isomerase</keyword>
<evidence type="ECO:0000256" key="1">
    <source>
        <dbReference type="ARBA" id="ARBA00000385"/>
    </source>
</evidence>
<dbReference type="Gene3D" id="3.30.2350.10">
    <property type="entry name" value="Pseudouridine synthase"/>
    <property type="match status" value="1"/>
</dbReference>
<sequence length="247" mass="27142">MPRRTMNEIDGLLLVDKPMDWTSHDVVNCIRSRFNLSKTGHCGTLDPIATGLLVLLLGHATKLQDRLMSEDKVYTGTMRLGVETDSEDRTGVVTATADASGVTPEQVRTIAARFLGPQQQTPPMVSAIKKDGKPLYKLARKGEVIERESRPIVIHALELSRIALPDVDFCVHCSKGTYIRTLCADMGRALGCGAHMLELRRESSGSFQVADAVNMDAIKSWELPEFVQHVQPLGDVIAKLLADKEHA</sequence>
<evidence type="ECO:0000256" key="5">
    <source>
        <dbReference type="HAMAP-Rule" id="MF_01080"/>
    </source>
</evidence>
<feature type="domain" description="tRNA pseudouridylate synthase B C-terminal" evidence="7">
    <location>
        <begin position="180"/>
        <end position="221"/>
    </location>
</feature>
<comment type="caution">
    <text evidence="8">The sequence shown here is derived from an EMBL/GenBank/DDBJ whole genome shotgun (WGS) entry which is preliminary data.</text>
</comment>
<dbReference type="GO" id="GO:0031119">
    <property type="term" value="P:tRNA pseudouridine synthesis"/>
    <property type="evidence" value="ECO:0007669"/>
    <property type="project" value="UniProtKB-UniRule"/>
</dbReference>
<dbReference type="GO" id="GO:0003723">
    <property type="term" value="F:RNA binding"/>
    <property type="evidence" value="ECO:0007669"/>
    <property type="project" value="InterPro"/>
</dbReference>
<protein>
    <recommendedName>
        <fullName evidence="5">tRNA pseudouridine synthase B</fullName>
        <ecNumber evidence="5">5.4.99.25</ecNumber>
    </recommendedName>
    <alternativeName>
        <fullName evidence="5">tRNA pseudouridine(55) synthase</fullName>
        <shortName evidence="5">Psi55 synthase</shortName>
    </alternativeName>
    <alternativeName>
        <fullName evidence="5">tRNA pseudouridylate synthase</fullName>
    </alternativeName>
    <alternativeName>
        <fullName evidence="5">tRNA-uridine isomerase</fullName>
    </alternativeName>
</protein>
<dbReference type="NCBIfam" id="TIGR00431">
    <property type="entry name" value="TruB"/>
    <property type="match status" value="1"/>
</dbReference>
<dbReference type="GO" id="GO:0160148">
    <property type="term" value="F:tRNA pseudouridine(55) synthase activity"/>
    <property type="evidence" value="ECO:0007669"/>
    <property type="project" value="UniProtKB-EC"/>
</dbReference>
<dbReference type="InterPro" id="IPR020103">
    <property type="entry name" value="PsdUridine_synth_cat_dom_sf"/>
</dbReference>
<organism evidence="8 9">
    <name type="scientific">Oligosphaera ethanolica</name>
    <dbReference type="NCBI Taxonomy" id="760260"/>
    <lineage>
        <taxon>Bacteria</taxon>
        <taxon>Pseudomonadati</taxon>
        <taxon>Lentisphaerota</taxon>
        <taxon>Oligosphaeria</taxon>
        <taxon>Oligosphaerales</taxon>
        <taxon>Oligosphaeraceae</taxon>
        <taxon>Oligosphaera</taxon>
    </lineage>
</organism>
<dbReference type="SUPFAM" id="SSF55120">
    <property type="entry name" value="Pseudouridine synthase"/>
    <property type="match status" value="1"/>
</dbReference>
<feature type="domain" description="Pseudouridine synthase II N-terminal" evidence="6">
    <location>
        <begin position="31"/>
        <end position="179"/>
    </location>
</feature>
<comment type="similarity">
    <text evidence="2 5">Belongs to the pseudouridine synthase TruB family. Type 1 subfamily.</text>
</comment>
<dbReference type="EC" id="5.4.99.25" evidence="5"/>
<dbReference type="InterPro" id="IPR014780">
    <property type="entry name" value="tRNA_psdUridine_synth_TruB"/>
</dbReference>
<evidence type="ECO:0000259" key="7">
    <source>
        <dbReference type="Pfam" id="PF16198"/>
    </source>
</evidence>
<comment type="function">
    <text evidence="5">Responsible for synthesis of pseudouridine from uracil-55 in the psi GC loop of transfer RNAs.</text>
</comment>
<dbReference type="Proteomes" id="UP001238163">
    <property type="component" value="Unassembled WGS sequence"/>
</dbReference>
<dbReference type="Pfam" id="PF16198">
    <property type="entry name" value="TruB_C_2"/>
    <property type="match status" value="1"/>
</dbReference>
<name>A0AAE3VH75_9BACT</name>
<dbReference type="AlphaFoldDB" id="A0AAE3VH75"/>
<dbReference type="Pfam" id="PF01509">
    <property type="entry name" value="TruB_N"/>
    <property type="match status" value="1"/>
</dbReference>
<dbReference type="HAMAP" id="MF_01080">
    <property type="entry name" value="TruB_bact"/>
    <property type="match status" value="1"/>
</dbReference>